<name>A0A1L6ZKR3_BACIA</name>
<feature type="transmembrane region" description="Helical" evidence="1">
    <location>
        <begin position="95"/>
        <end position="113"/>
    </location>
</feature>
<feature type="transmembrane region" description="Helical" evidence="1">
    <location>
        <begin position="25"/>
        <end position="43"/>
    </location>
</feature>
<evidence type="ECO:0000313" key="3">
    <source>
        <dbReference type="Proteomes" id="UP000185426"/>
    </source>
</evidence>
<feature type="transmembrane region" description="Helical" evidence="1">
    <location>
        <begin position="159"/>
        <end position="180"/>
    </location>
</feature>
<dbReference type="RefSeq" id="WP_075622970.1">
    <property type="nucleotide sequence ID" value="NZ_CP015607.1"/>
</dbReference>
<evidence type="ECO:0000256" key="1">
    <source>
        <dbReference type="SAM" id="Phobius"/>
    </source>
</evidence>
<dbReference type="Proteomes" id="UP000185426">
    <property type="component" value="Chromosome"/>
</dbReference>
<protein>
    <submittedName>
        <fullName evidence="2">Uncharacterized protein</fullName>
    </submittedName>
</protein>
<sequence>MFDLFSDLSLHFERYFILNEYSIHIIQWCVLGLFVLFVTLPIWKEKRSSYVFYAGIVLRVVLLGGMTVEMIHQVLSRQYTIETFEVLTDFMQFLIYGYVVLASLYYVITLPYLKNKGMFFVFDLSVLLLPLCQTVFIVFAESKKFFLSGDTGLVWRDMITILAMACFAALLLHLFFRLFWRQKWKELLLFYGLIFAALLYIFYPSISKHELQSSFKSIVILAAAAGSFMTIDLLSALLRDKLRLRQWGAGCITVFFLLLLNPVVNIPHTMFQFTKTELVDTFSQEYRPLSAVSAKAFASKFVPEDQSLYLNASHQPIPYHYVFADDQYEVNISAFTGELSGYSYRGRVEGKELTDKEYRKKTIEFFEKSGRSIDLHRIQLAVQKKDGETNVLLLPKMSQNERDSFAFATWKKGTLRQAQYENAIFQLKDIDGIRLTETEIKNRVNSIYQNLNLKPPVYQITGIDDFYYDWQHEVRVTTKDQSEFLFNGSSKEVISLKLSKAFLQQKKGNVSDEDLLKIIGKKPKDIRKETGTSESKQFTFNHSSHVVNLFKGDDGIELRVQAASSIPHGVSIQDREDVYQQVLKRYKPYTIYKKQIKPVRMIDKEGNIDISWLVIIQTFGSNEHKIYEVNGRTKEVHRFDR</sequence>
<reference evidence="2 3" key="1">
    <citation type="submission" date="2016-05" db="EMBL/GenBank/DDBJ databases">
        <title>Complete Genome and Methylome Analysis of Psychrotrophic Bacterial Isolates from Antarctic Lake Untersee.</title>
        <authorList>
            <person name="Fomenkov A."/>
            <person name="Akimov V.N."/>
            <person name="Vasilyeva L.V."/>
            <person name="Andersen D."/>
            <person name="Vincze T."/>
            <person name="Roberts R.J."/>
        </authorList>
    </citation>
    <scope>NUCLEOTIDE SEQUENCE [LARGE SCALE GENOMIC DNA]</scope>
    <source>
        <strain evidence="2 3">U14-5</strain>
    </source>
</reference>
<organism evidence="2 3">
    <name type="scientific">Bacillus safensis</name>
    <dbReference type="NCBI Taxonomy" id="561879"/>
    <lineage>
        <taxon>Bacteria</taxon>
        <taxon>Bacillati</taxon>
        <taxon>Bacillota</taxon>
        <taxon>Bacilli</taxon>
        <taxon>Bacillales</taxon>
        <taxon>Bacillaceae</taxon>
        <taxon>Bacillus</taxon>
    </lineage>
</organism>
<feature type="transmembrane region" description="Helical" evidence="1">
    <location>
        <begin position="247"/>
        <end position="264"/>
    </location>
</feature>
<feature type="transmembrane region" description="Helical" evidence="1">
    <location>
        <begin position="50"/>
        <end position="75"/>
    </location>
</feature>
<gene>
    <name evidence="2" type="ORF">BSA145_15050</name>
</gene>
<feature type="transmembrane region" description="Helical" evidence="1">
    <location>
        <begin position="187"/>
        <end position="206"/>
    </location>
</feature>
<feature type="transmembrane region" description="Helical" evidence="1">
    <location>
        <begin position="120"/>
        <end position="139"/>
    </location>
</feature>
<feature type="transmembrane region" description="Helical" evidence="1">
    <location>
        <begin position="218"/>
        <end position="238"/>
    </location>
</feature>
<keyword evidence="1" id="KW-1133">Transmembrane helix</keyword>
<dbReference type="AlphaFoldDB" id="A0A1L6ZKR3"/>
<proteinExistence type="predicted"/>
<keyword evidence="1" id="KW-0472">Membrane</keyword>
<accession>A0A1L6ZKR3</accession>
<keyword evidence="1" id="KW-0812">Transmembrane</keyword>
<dbReference type="EMBL" id="CP015607">
    <property type="protein sequence ID" value="APT47062.1"/>
    <property type="molecule type" value="Genomic_DNA"/>
</dbReference>
<evidence type="ECO:0000313" key="2">
    <source>
        <dbReference type="EMBL" id="APT47062.1"/>
    </source>
</evidence>